<dbReference type="RefSeq" id="WP_057740876.1">
    <property type="nucleotide sequence ID" value="NZ_JQBW01000009.1"/>
</dbReference>
<keyword evidence="1" id="KW-0645">Protease</keyword>
<evidence type="ECO:0000256" key="2">
    <source>
        <dbReference type="SAM" id="Phobius"/>
    </source>
</evidence>
<reference evidence="4 5" key="1">
    <citation type="journal article" date="2015" name="Genome Announc.">
        <title>Expanding the biotechnology potential of lactobacilli through comparative genomics of 213 strains and associated genera.</title>
        <authorList>
            <person name="Sun Z."/>
            <person name="Harris H.M."/>
            <person name="McCann A."/>
            <person name="Guo C."/>
            <person name="Argimon S."/>
            <person name="Zhang W."/>
            <person name="Yang X."/>
            <person name="Jeffery I.B."/>
            <person name="Cooney J.C."/>
            <person name="Kagawa T.F."/>
            <person name="Liu W."/>
            <person name="Song Y."/>
            <person name="Salvetti E."/>
            <person name="Wrobel A."/>
            <person name="Rasinkangas P."/>
            <person name="Parkhill J."/>
            <person name="Rea M.C."/>
            <person name="O'Sullivan O."/>
            <person name="Ritari J."/>
            <person name="Douillard F.P."/>
            <person name="Paul Ross R."/>
            <person name="Yang R."/>
            <person name="Briner A.E."/>
            <person name="Felis G.E."/>
            <person name="de Vos W.M."/>
            <person name="Barrangou R."/>
            <person name="Klaenhammer T.R."/>
            <person name="Caufield P.W."/>
            <person name="Cui Y."/>
            <person name="Zhang H."/>
            <person name="O'Toole P.W."/>
        </authorList>
    </citation>
    <scope>NUCLEOTIDE SEQUENCE [LARGE SCALE GENOMIC DNA]</scope>
    <source>
        <strain evidence="4 5">DSM 17896</strain>
    </source>
</reference>
<dbReference type="GO" id="GO:0006508">
    <property type="term" value="P:proteolysis"/>
    <property type="evidence" value="ECO:0007669"/>
    <property type="project" value="UniProtKB-KW"/>
</dbReference>
<dbReference type="SUPFAM" id="SSF50156">
    <property type="entry name" value="PDZ domain-like"/>
    <property type="match status" value="1"/>
</dbReference>
<dbReference type="InterPro" id="IPR014721">
    <property type="entry name" value="Ribsml_uS5_D2-typ_fold_subgr"/>
</dbReference>
<dbReference type="InterPro" id="IPR027065">
    <property type="entry name" value="Lon_Prtase"/>
</dbReference>
<dbReference type="EC" id="3.4.21.53" evidence="1"/>
<accession>A0A0R2I0P1</accession>
<sequence length="350" mass="38915">MKNNDQKILRRILIAVLVVLFLGWFMFWPLNKYIESPGDADNLKSYVKIPGHPDKRKGCFMITSVYLQQARPASYVWALVAPHATIENADEVTGGQNSKTYEKVQDFYMKSAINEAIATAFKAAHQPYTKKYLGIYVLQVQANSKFKGAIETGDTITKVNGRHFDTAHGYQKYIGKQKVGTPLTVTYLHDGKSKQVTRKLVKLTTQRAGIGILLTDNTKVHTKIPVKVDPGQLGGPSGGLMFSLQIYQQITGKDLRHGQKIAGTGTINPDGSVGEIGGIDKKVITAKKAGAQVFFAPYIKPTKLVLKYEEGHKTNYQMARDTAKKYAPKMKVVPVKNFDDAVHYLQTHNK</sequence>
<keyword evidence="1" id="KW-0378">Hydrolase</keyword>
<dbReference type="PROSITE" id="PS51786">
    <property type="entry name" value="LON_PROTEOLYTIC"/>
    <property type="match status" value="1"/>
</dbReference>
<dbReference type="SUPFAM" id="SSF54211">
    <property type="entry name" value="Ribosomal protein S5 domain 2-like"/>
    <property type="match status" value="1"/>
</dbReference>
<keyword evidence="1" id="KW-0720">Serine protease</keyword>
<dbReference type="PANTHER" id="PTHR10046">
    <property type="entry name" value="ATP DEPENDENT LON PROTEASE FAMILY MEMBER"/>
    <property type="match status" value="1"/>
</dbReference>
<feature type="active site" evidence="1">
    <location>
        <position position="282"/>
    </location>
</feature>
<keyword evidence="2" id="KW-0472">Membrane</keyword>
<dbReference type="GO" id="GO:0004252">
    <property type="term" value="F:serine-type endopeptidase activity"/>
    <property type="evidence" value="ECO:0007669"/>
    <property type="project" value="UniProtKB-UniRule"/>
</dbReference>
<dbReference type="STRING" id="396268.IV45_GL000344"/>
<organism evidence="4 5">
    <name type="scientific">Limosilactobacillus secaliphilus</name>
    <dbReference type="NCBI Taxonomy" id="396268"/>
    <lineage>
        <taxon>Bacteria</taxon>
        <taxon>Bacillati</taxon>
        <taxon>Bacillota</taxon>
        <taxon>Bacilli</taxon>
        <taxon>Lactobacillales</taxon>
        <taxon>Lactobacillaceae</taxon>
        <taxon>Limosilactobacillus</taxon>
    </lineage>
</organism>
<comment type="similarity">
    <text evidence="1">Belongs to the peptidase S16 family.</text>
</comment>
<dbReference type="Gene3D" id="3.30.230.10">
    <property type="match status" value="1"/>
</dbReference>
<dbReference type="EMBL" id="JQBW01000009">
    <property type="protein sequence ID" value="KRN58720.1"/>
    <property type="molecule type" value="Genomic_DNA"/>
</dbReference>
<evidence type="ECO:0000259" key="3">
    <source>
        <dbReference type="PROSITE" id="PS51786"/>
    </source>
</evidence>
<gene>
    <name evidence="4" type="ORF">IV45_GL000344</name>
</gene>
<dbReference type="InterPro" id="IPR008269">
    <property type="entry name" value="Lon_proteolytic"/>
</dbReference>
<dbReference type="GO" id="GO:0004176">
    <property type="term" value="F:ATP-dependent peptidase activity"/>
    <property type="evidence" value="ECO:0007669"/>
    <property type="project" value="UniProtKB-UniRule"/>
</dbReference>
<feature type="transmembrane region" description="Helical" evidence="2">
    <location>
        <begin position="12"/>
        <end position="30"/>
    </location>
</feature>
<dbReference type="Proteomes" id="UP000050934">
    <property type="component" value="Unassembled WGS sequence"/>
</dbReference>
<comment type="catalytic activity">
    <reaction evidence="1">
        <text>Hydrolysis of proteins in presence of ATP.</text>
        <dbReference type="EC" id="3.4.21.53"/>
    </reaction>
</comment>
<keyword evidence="2" id="KW-0812">Transmembrane</keyword>
<dbReference type="OrthoDB" id="2356897at2"/>
<name>A0A0R2I0P1_9LACO</name>
<keyword evidence="2" id="KW-1133">Transmembrane helix</keyword>
<dbReference type="Pfam" id="PF13180">
    <property type="entry name" value="PDZ_2"/>
    <property type="match status" value="1"/>
</dbReference>
<dbReference type="GO" id="GO:0030163">
    <property type="term" value="P:protein catabolic process"/>
    <property type="evidence" value="ECO:0007669"/>
    <property type="project" value="InterPro"/>
</dbReference>
<dbReference type="InterPro" id="IPR036034">
    <property type="entry name" value="PDZ_sf"/>
</dbReference>
<protein>
    <recommendedName>
        <fullName evidence="1">endopeptidase La</fullName>
        <ecNumber evidence="1">3.4.21.53</ecNumber>
    </recommendedName>
</protein>
<comment type="caution">
    <text evidence="4">The sequence shown here is derived from an EMBL/GenBank/DDBJ whole genome shotgun (WGS) entry which is preliminary data.</text>
</comment>
<feature type="active site" evidence="1">
    <location>
        <position position="237"/>
    </location>
</feature>
<evidence type="ECO:0000313" key="5">
    <source>
        <dbReference type="Proteomes" id="UP000050934"/>
    </source>
</evidence>
<proteinExistence type="inferred from homology"/>
<keyword evidence="5" id="KW-1185">Reference proteome</keyword>
<dbReference type="InterPro" id="IPR020568">
    <property type="entry name" value="Ribosomal_Su5_D2-typ_SF"/>
</dbReference>
<evidence type="ECO:0000256" key="1">
    <source>
        <dbReference type="PROSITE-ProRule" id="PRU01122"/>
    </source>
</evidence>
<dbReference type="PATRIC" id="fig|396268.3.peg.348"/>
<evidence type="ECO:0000313" key="4">
    <source>
        <dbReference type="EMBL" id="KRN58720.1"/>
    </source>
</evidence>
<dbReference type="GO" id="GO:0005524">
    <property type="term" value="F:ATP binding"/>
    <property type="evidence" value="ECO:0007669"/>
    <property type="project" value="InterPro"/>
</dbReference>
<dbReference type="InterPro" id="IPR001478">
    <property type="entry name" value="PDZ"/>
</dbReference>
<dbReference type="AlphaFoldDB" id="A0A0R2I0P1"/>
<dbReference type="NCBIfam" id="NF041438">
    <property type="entry name" value="SepM_fam_S16"/>
    <property type="match status" value="1"/>
</dbReference>
<feature type="domain" description="Lon proteolytic" evidence="3">
    <location>
        <begin position="234"/>
        <end position="348"/>
    </location>
</feature>